<dbReference type="GO" id="GO:0022857">
    <property type="term" value="F:transmembrane transporter activity"/>
    <property type="evidence" value="ECO:0007669"/>
    <property type="project" value="TreeGrafter"/>
</dbReference>
<evidence type="ECO:0000256" key="1">
    <source>
        <dbReference type="ARBA" id="ARBA00004429"/>
    </source>
</evidence>
<keyword evidence="6 7" id="KW-0472">Membrane</keyword>
<dbReference type="EMBL" id="QJJQ01000016">
    <property type="protein sequence ID" value="PXW83357.1"/>
    <property type="molecule type" value="Genomic_DNA"/>
</dbReference>
<dbReference type="NCBIfam" id="TIGR00786">
    <property type="entry name" value="dctM"/>
    <property type="match status" value="1"/>
</dbReference>
<comment type="subcellular location">
    <subcellularLocation>
        <location evidence="1">Cell inner membrane</location>
        <topology evidence="1">Multi-pass membrane protein</topology>
    </subcellularLocation>
</comment>
<feature type="transmembrane region" description="Helical" evidence="7">
    <location>
        <begin position="240"/>
        <end position="258"/>
    </location>
</feature>
<dbReference type="OrthoDB" id="9785600at2"/>
<dbReference type="InterPro" id="IPR010656">
    <property type="entry name" value="DctM"/>
</dbReference>
<organism evidence="9 10">
    <name type="scientific">Pseudogracilibacillus auburnensis</name>
    <dbReference type="NCBI Taxonomy" id="1494959"/>
    <lineage>
        <taxon>Bacteria</taxon>
        <taxon>Bacillati</taxon>
        <taxon>Bacillota</taxon>
        <taxon>Bacilli</taxon>
        <taxon>Bacillales</taxon>
        <taxon>Bacillaceae</taxon>
        <taxon>Pseudogracilibacillus</taxon>
    </lineage>
</organism>
<keyword evidence="3" id="KW-0997">Cell inner membrane</keyword>
<feature type="transmembrane region" description="Helical" evidence="7">
    <location>
        <begin position="94"/>
        <end position="122"/>
    </location>
</feature>
<accession>A0A2V3VNC6</accession>
<keyword evidence="10" id="KW-1185">Reference proteome</keyword>
<dbReference type="PANTHER" id="PTHR33362:SF2">
    <property type="entry name" value="TRAP TRANSPORTER LARGE PERMEASE PROTEIN"/>
    <property type="match status" value="1"/>
</dbReference>
<feature type="transmembrane region" description="Helical" evidence="7">
    <location>
        <begin position="55"/>
        <end position="74"/>
    </location>
</feature>
<dbReference type="GO" id="GO:0005886">
    <property type="term" value="C:plasma membrane"/>
    <property type="evidence" value="ECO:0007669"/>
    <property type="project" value="UniProtKB-SubCell"/>
</dbReference>
<feature type="transmembrane region" description="Helical" evidence="7">
    <location>
        <begin position="169"/>
        <end position="193"/>
    </location>
</feature>
<keyword evidence="5 7" id="KW-1133">Transmembrane helix</keyword>
<protein>
    <submittedName>
        <fullName evidence="9">Tripartite ATP-independent transporter DctM subunit</fullName>
    </submittedName>
</protein>
<gene>
    <name evidence="9" type="ORF">DFR56_11636</name>
</gene>
<feature type="transmembrane region" description="Helical" evidence="7">
    <location>
        <begin position="214"/>
        <end position="234"/>
    </location>
</feature>
<feature type="transmembrane region" description="Helical" evidence="7">
    <location>
        <begin position="314"/>
        <end position="332"/>
    </location>
</feature>
<evidence type="ECO:0000256" key="4">
    <source>
        <dbReference type="ARBA" id="ARBA00022692"/>
    </source>
</evidence>
<evidence type="ECO:0000259" key="8">
    <source>
        <dbReference type="Pfam" id="PF06808"/>
    </source>
</evidence>
<sequence>MVLALYVVIFLILIIISVPIAFALGLSSVTVFWLSDQPLDLFAQRLWTGLDKFTLVAIPLFILTGELMSSSGILTRLLDFSRLILGRIKGSLLYINIMGSMFFGGVNGSAVADTSAIGSMLIPASKKEYKDPELVASITSISSIIGPLIPPSLPMLIYAFTASNVSVSALFLAGVIPGILLGIVLLITTYFVVRKKDYPILKTEEYTLKDVLKIIGWFLVALILPVIMVAGIAGGVMTPTEAGCVGVLYAVFIGFFITRELTFDLLYKSLYRTVVVSAIVMLMVSIGHVSVWWLSIEGYPAMIGDTLSSFTDNAYLFLLLMLLIYLFVGLFIDQTPAMIMLVPIFAPLAITYGIDPIHFGMVTVLALAVGLVTPPVGICLFVSSSIAEVPIHRVFKASTPYFIALGIVLLIITFIPDTYLWLPRLFGY</sequence>
<dbReference type="PANTHER" id="PTHR33362">
    <property type="entry name" value="SIALIC ACID TRAP TRANSPORTER PERMEASE PROTEIN SIAT-RELATED"/>
    <property type="match status" value="1"/>
</dbReference>
<feature type="domain" description="TRAP C4-dicarboxylate transport system permease DctM subunit" evidence="8">
    <location>
        <begin position="7"/>
        <end position="417"/>
    </location>
</feature>
<keyword evidence="2" id="KW-1003">Cell membrane</keyword>
<keyword evidence="4 7" id="KW-0812">Transmembrane</keyword>
<evidence type="ECO:0000256" key="7">
    <source>
        <dbReference type="SAM" id="Phobius"/>
    </source>
</evidence>
<feature type="transmembrane region" description="Helical" evidence="7">
    <location>
        <begin position="402"/>
        <end position="422"/>
    </location>
</feature>
<dbReference type="PIRSF" id="PIRSF006066">
    <property type="entry name" value="HI0050"/>
    <property type="match status" value="1"/>
</dbReference>
<feature type="transmembrane region" description="Helical" evidence="7">
    <location>
        <begin position="6"/>
        <end position="34"/>
    </location>
</feature>
<feature type="transmembrane region" description="Helical" evidence="7">
    <location>
        <begin position="337"/>
        <end position="354"/>
    </location>
</feature>
<dbReference type="AlphaFoldDB" id="A0A2V3VNC6"/>
<evidence type="ECO:0000313" key="9">
    <source>
        <dbReference type="EMBL" id="PXW83357.1"/>
    </source>
</evidence>
<name>A0A2V3VNC6_9BACI</name>
<dbReference type="InterPro" id="IPR004681">
    <property type="entry name" value="TRAP_DctM"/>
</dbReference>
<evidence type="ECO:0000256" key="2">
    <source>
        <dbReference type="ARBA" id="ARBA00022475"/>
    </source>
</evidence>
<evidence type="ECO:0000256" key="3">
    <source>
        <dbReference type="ARBA" id="ARBA00022519"/>
    </source>
</evidence>
<dbReference type="RefSeq" id="WP_110396880.1">
    <property type="nucleotide sequence ID" value="NZ_JADIJL010000002.1"/>
</dbReference>
<evidence type="ECO:0000256" key="5">
    <source>
        <dbReference type="ARBA" id="ARBA00022989"/>
    </source>
</evidence>
<proteinExistence type="predicted"/>
<evidence type="ECO:0000256" key="6">
    <source>
        <dbReference type="ARBA" id="ARBA00023136"/>
    </source>
</evidence>
<reference evidence="9 10" key="1">
    <citation type="submission" date="2018-05" db="EMBL/GenBank/DDBJ databases">
        <title>Genomic Encyclopedia of Type Strains, Phase IV (KMG-IV): sequencing the most valuable type-strain genomes for metagenomic binning, comparative biology and taxonomic classification.</title>
        <authorList>
            <person name="Goeker M."/>
        </authorList>
    </citation>
    <scope>NUCLEOTIDE SEQUENCE [LARGE SCALE GENOMIC DNA]</scope>
    <source>
        <strain evidence="9 10">DSM 28556</strain>
    </source>
</reference>
<dbReference type="Pfam" id="PF06808">
    <property type="entry name" value="DctM"/>
    <property type="match status" value="1"/>
</dbReference>
<comment type="caution">
    <text evidence="9">The sequence shown here is derived from an EMBL/GenBank/DDBJ whole genome shotgun (WGS) entry which is preliminary data.</text>
</comment>
<dbReference type="Proteomes" id="UP000247978">
    <property type="component" value="Unassembled WGS sequence"/>
</dbReference>
<feature type="transmembrane region" description="Helical" evidence="7">
    <location>
        <begin position="360"/>
        <end position="382"/>
    </location>
</feature>
<evidence type="ECO:0000313" key="10">
    <source>
        <dbReference type="Proteomes" id="UP000247978"/>
    </source>
</evidence>
<feature type="transmembrane region" description="Helical" evidence="7">
    <location>
        <begin position="270"/>
        <end position="294"/>
    </location>
</feature>